<keyword evidence="2" id="KW-1185">Reference proteome</keyword>
<dbReference type="EMBL" id="AWWI01000101">
    <property type="protein sequence ID" value="PIL19294.1"/>
    <property type="molecule type" value="Genomic_DNA"/>
</dbReference>
<accession>A0A2G8RCJ4</accession>
<dbReference type="AlphaFoldDB" id="A0A2G8RCJ4"/>
<proteinExistence type="predicted"/>
<evidence type="ECO:0000313" key="1">
    <source>
        <dbReference type="EMBL" id="PIL19294.1"/>
    </source>
</evidence>
<gene>
    <name evidence="1" type="ORF">P775_15320</name>
</gene>
<protein>
    <submittedName>
        <fullName evidence="1">Uncharacterized protein</fullName>
    </submittedName>
</protein>
<reference evidence="1 2" key="1">
    <citation type="submission" date="2013-09" db="EMBL/GenBank/DDBJ databases">
        <title>Genome sequencing of Phaeobacter antarcticus sp. nov. SM1211.</title>
        <authorList>
            <person name="Zhang X.-Y."/>
            <person name="Liu C."/>
            <person name="Chen X.-L."/>
            <person name="Xie B.-B."/>
            <person name="Qin Q.-L."/>
            <person name="Rong J.-C."/>
            <person name="Zhang Y.-Z."/>
        </authorList>
    </citation>
    <scope>NUCLEOTIDE SEQUENCE [LARGE SCALE GENOMIC DNA]</scope>
    <source>
        <strain evidence="1 2">SM1211</strain>
    </source>
</reference>
<name>A0A2G8RCJ4_9RHOB</name>
<sequence length="48" mass="5430">MNGILSDNGGEWYLGKRSFADTFLYVLTRWIARACGGLHQMRSPSHCI</sequence>
<evidence type="ECO:0000313" key="2">
    <source>
        <dbReference type="Proteomes" id="UP000231259"/>
    </source>
</evidence>
<comment type="caution">
    <text evidence="1">The sequence shown here is derived from an EMBL/GenBank/DDBJ whole genome shotgun (WGS) entry which is preliminary data.</text>
</comment>
<organism evidence="1 2">
    <name type="scientific">Puniceibacterium antarcticum</name>
    <dbReference type="NCBI Taxonomy" id="1206336"/>
    <lineage>
        <taxon>Bacteria</taxon>
        <taxon>Pseudomonadati</taxon>
        <taxon>Pseudomonadota</taxon>
        <taxon>Alphaproteobacteria</taxon>
        <taxon>Rhodobacterales</taxon>
        <taxon>Paracoccaceae</taxon>
        <taxon>Puniceibacterium</taxon>
    </lineage>
</organism>
<dbReference type="Proteomes" id="UP000231259">
    <property type="component" value="Unassembled WGS sequence"/>
</dbReference>